<dbReference type="Gene3D" id="2.60.40.2810">
    <property type="match status" value="4"/>
</dbReference>
<feature type="domain" description="SCP" evidence="1">
    <location>
        <begin position="64"/>
        <end position="192"/>
    </location>
</feature>
<evidence type="ECO:0000313" key="2">
    <source>
        <dbReference type="EMBL" id="OWV33296.1"/>
    </source>
</evidence>
<dbReference type="RefSeq" id="WP_088712081.1">
    <property type="nucleotide sequence ID" value="NZ_NFZT01000001.1"/>
</dbReference>
<reference evidence="3" key="1">
    <citation type="submission" date="2017-05" db="EMBL/GenBank/DDBJ databases">
        <authorList>
            <person name="Lin X."/>
        </authorList>
    </citation>
    <scope>NUCLEOTIDE SEQUENCE [LARGE SCALE GENOMIC DNA]</scope>
    <source>
        <strain evidence="3">JLT2012</strain>
    </source>
</reference>
<dbReference type="PANTHER" id="PTHR34720">
    <property type="entry name" value="MICROCYSTIN DEPENDENT PROTEIN"/>
    <property type="match status" value="1"/>
</dbReference>
<accession>A0A219B5A8</accession>
<dbReference type="PANTHER" id="PTHR34720:SF9">
    <property type="entry name" value="BLR4714 PROTEIN"/>
    <property type="match status" value="1"/>
</dbReference>
<proteinExistence type="predicted"/>
<evidence type="ECO:0000313" key="3">
    <source>
        <dbReference type="Proteomes" id="UP000198462"/>
    </source>
</evidence>
<dbReference type="AlphaFoldDB" id="A0A219B5A8"/>
<dbReference type="NCBIfam" id="NF012211">
    <property type="entry name" value="tand_rpt_95"/>
    <property type="match status" value="5"/>
</dbReference>
<organism evidence="2 3">
    <name type="scientific">Pacificimonas flava</name>
    <dbReference type="NCBI Taxonomy" id="1234595"/>
    <lineage>
        <taxon>Bacteria</taxon>
        <taxon>Pseudomonadati</taxon>
        <taxon>Pseudomonadota</taxon>
        <taxon>Alphaproteobacteria</taxon>
        <taxon>Sphingomonadales</taxon>
        <taxon>Sphingosinicellaceae</taxon>
        <taxon>Pacificimonas</taxon>
    </lineage>
</organism>
<dbReference type="Proteomes" id="UP000198462">
    <property type="component" value="Unassembled WGS sequence"/>
</dbReference>
<comment type="caution">
    <text evidence="2">The sequence shown here is derived from an EMBL/GenBank/DDBJ whole genome shotgun (WGS) entry which is preliminary data.</text>
</comment>
<sequence length="1059" mass="108202">MGFLPTEFEQLQLELISLFRMDPEGEFDRLIVNGEGVTPEVEAAIQFFGVDLAALESQLDALSAVAPLAWNTALADAADFHSGIMIQTDSQTHQAPGEPGLRERTLDAGYTGQSALGENVFAFTDDPLQGHAGFIIDWGYDASETGSGNFAETGDGIQDPPGHRDSLINATFTEIGISALQESDPSTQVGPWVVTQDLGGALDYEAQFVGVVADDQDLDGFYDMGEGLGGVDITLTNSATSQQFSTTSWDSGGWQIAVPSGTYQITFLGGGLAQSSTETATLGTENVKVDFYQGAVVVLTASDDQAEVSEDGMLILDVLANDEGGTGPYSITATSTPGFGEVVVNDDGTITYTPSANANGTDGFTYTVADSTGASDTAAVEVVVSPVNDAPTASDVAGTGAAGEAITLTPDLADIDGDGVTIVSVGNPDGGTVEIVGEGQSLRFVPDADFAGVATVDFIVSDGNGGEALASAAFTVTAANAPPVLNDDEVVTAEGEVVTVEPLVNDTDPDEDSLVITAVGSPQNGAAVIVSGGLAIQYTPSAGFNGADSFSYTVDDGNGGTSTATISVLVDARNDAPAAADDAASVDEDAAILIDVLANDSDPDGDPLSIDSVLSPNRGGTVSVEGDQIRFEPFANFNGQAEFSYTVVDAGGLTSEASVIVTVDPVNDLPEATPLTVEIEAGEPVTLTPTGEDIDDDPLTVVSIGTAANGAAVLNSDGSVTYTPAAGFTGEDSFSFLISDGNGGTDEGQVTVLVGEEGDPTAFPAIGARLVLGSGEIAGIGEAATEILGTRLGSETVILLGEGQYRFGGSFNQGGDTIVVAGQFMDFTVTREGSTLFLYDSGETLISLALSGTDPVTMIFDDAAYDVSFSTALGEVQFEEVVPIPVSVPAVPEGEPPAIASAGGSQLILSAGESVVTGRGFVQVFGVGQDSETVEVATGSQVRFDPGFNAGGDIIVLPGSQADFTLARSGSTAIIYGEEAAAALPISQDVATLIQFDDVTFELFFDTAEGELVFREEEADMPASMAFASSESADLSPAELETPLTAVVLPETEVLPFIA</sequence>
<dbReference type="SUPFAM" id="SSF55797">
    <property type="entry name" value="PR-1-like"/>
    <property type="match status" value="1"/>
</dbReference>
<dbReference type="Pfam" id="PF00188">
    <property type="entry name" value="CAP"/>
    <property type="match status" value="1"/>
</dbReference>
<dbReference type="Pfam" id="PF17963">
    <property type="entry name" value="Big_9"/>
    <property type="match status" value="5"/>
</dbReference>
<dbReference type="InterPro" id="IPR035940">
    <property type="entry name" value="CAP_sf"/>
</dbReference>
<evidence type="ECO:0000259" key="1">
    <source>
        <dbReference type="Pfam" id="PF00188"/>
    </source>
</evidence>
<dbReference type="OrthoDB" id="5593939at2"/>
<gene>
    <name evidence="2" type="ORF">B5C34_07390</name>
</gene>
<name>A0A219B5A8_9SPHN</name>
<dbReference type="Gene3D" id="3.40.33.10">
    <property type="entry name" value="CAP"/>
    <property type="match status" value="1"/>
</dbReference>
<dbReference type="EMBL" id="NFZT01000001">
    <property type="protein sequence ID" value="OWV33296.1"/>
    <property type="molecule type" value="Genomic_DNA"/>
</dbReference>
<dbReference type="InterPro" id="IPR014044">
    <property type="entry name" value="CAP_dom"/>
</dbReference>
<keyword evidence="3" id="KW-1185">Reference proteome</keyword>
<dbReference type="Gene3D" id="2.60.40.3440">
    <property type="match status" value="1"/>
</dbReference>
<protein>
    <recommendedName>
        <fullName evidence="1">SCP domain-containing protein</fullName>
    </recommendedName>
</protein>